<dbReference type="GO" id="GO:0071013">
    <property type="term" value="C:catalytic step 2 spliceosome"/>
    <property type="evidence" value="ECO:0007669"/>
    <property type="project" value="TreeGrafter"/>
</dbReference>
<sequence>MSVTLHTTLGDIKIEVCCDTAPRAAENFLALCASGAYDSTKFHRNMKGFMVQGGDPTGSGKGGQSIWGGAIDDEFHPQNRHNCRGIVSMANSGPNTNKQQFFITYAKQPHLNNVYTVFGKYVGNMFAFEQAVVNVLAVREVIDGMDTLDAIEKTPVDAKNRPLKEIVIKSVTIHANPIADM</sequence>
<keyword evidence="4" id="KW-1185">Reference proteome</keyword>
<dbReference type="PROSITE" id="PS50072">
    <property type="entry name" value="CSA_PPIASE_2"/>
    <property type="match status" value="1"/>
</dbReference>
<dbReference type="PIRSF" id="PIRSF001467">
    <property type="entry name" value="Peptidylpro_ismrse"/>
    <property type="match status" value="1"/>
</dbReference>
<organism evidence="3 4">
    <name type="scientific">Phytophthora pseudosyringae</name>
    <dbReference type="NCBI Taxonomy" id="221518"/>
    <lineage>
        <taxon>Eukaryota</taxon>
        <taxon>Sar</taxon>
        <taxon>Stramenopiles</taxon>
        <taxon>Oomycota</taxon>
        <taxon>Peronosporomycetes</taxon>
        <taxon>Peronosporales</taxon>
        <taxon>Peronosporaceae</taxon>
        <taxon>Phytophthora</taxon>
    </lineage>
</organism>
<dbReference type="InterPro" id="IPR002130">
    <property type="entry name" value="Cyclophilin-type_PPIase_dom"/>
</dbReference>
<dbReference type="GO" id="GO:0006457">
    <property type="term" value="P:protein folding"/>
    <property type="evidence" value="ECO:0007669"/>
    <property type="project" value="InterPro"/>
</dbReference>
<comment type="caution">
    <text evidence="3">The sequence shown here is derived from an EMBL/GenBank/DDBJ whole genome shotgun (WGS) entry which is preliminary data.</text>
</comment>
<evidence type="ECO:0000256" key="1">
    <source>
        <dbReference type="ARBA" id="ARBA00000971"/>
    </source>
</evidence>
<dbReference type="Proteomes" id="UP000694044">
    <property type="component" value="Unassembled WGS sequence"/>
</dbReference>
<dbReference type="GO" id="GO:0003755">
    <property type="term" value="F:peptidyl-prolyl cis-trans isomerase activity"/>
    <property type="evidence" value="ECO:0007669"/>
    <property type="project" value="UniProtKB-EC"/>
</dbReference>
<dbReference type="PROSITE" id="PS00170">
    <property type="entry name" value="CSA_PPIASE_1"/>
    <property type="match status" value="1"/>
</dbReference>
<feature type="domain" description="PPIase cyclophilin-type" evidence="2">
    <location>
        <begin position="6"/>
        <end position="173"/>
    </location>
</feature>
<dbReference type="PANTHER" id="PTHR45625:SF2">
    <property type="entry name" value="PEPTIDYL-PROLYL CIS-TRANS ISOMERASE-LIKE 3"/>
    <property type="match status" value="1"/>
</dbReference>
<evidence type="ECO:0000313" key="3">
    <source>
        <dbReference type="EMBL" id="KAG7378472.1"/>
    </source>
</evidence>
<gene>
    <name evidence="3" type="primary">CYP10</name>
    <name evidence="3" type="ORF">PHYPSEUDO_010069</name>
</gene>
<dbReference type="InterPro" id="IPR020892">
    <property type="entry name" value="Cyclophilin-type_PPIase_CS"/>
</dbReference>
<dbReference type="InterPro" id="IPR044666">
    <property type="entry name" value="Cyclophilin_A-like"/>
</dbReference>
<evidence type="ECO:0000259" key="2">
    <source>
        <dbReference type="PROSITE" id="PS50072"/>
    </source>
</evidence>
<name>A0A8T1VB26_9STRA</name>
<dbReference type="AlphaFoldDB" id="A0A8T1VB26"/>
<accession>A0A8T1VB26</accession>
<dbReference type="Pfam" id="PF00160">
    <property type="entry name" value="Pro_isomerase"/>
    <property type="match status" value="2"/>
</dbReference>
<dbReference type="PANTHER" id="PTHR45625">
    <property type="entry name" value="PEPTIDYL-PROLYL CIS-TRANS ISOMERASE-RELATED"/>
    <property type="match status" value="1"/>
</dbReference>
<evidence type="ECO:0000313" key="4">
    <source>
        <dbReference type="Proteomes" id="UP000694044"/>
    </source>
</evidence>
<dbReference type="InterPro" id="IPR024936">
    <property type="entry name" value="Cyclophilin-type_PPIase"/>
</dbReference>
<proteinExistence type="predicted"/>
<keyword evidence="3" id="KW-0413">Isomerase</keyword>
<dbReference type="OrthoDB" id="271386at2759"/>
<comment type="catalytic activity">
    <reaction evidence="1">
        <text>[protein]-peptidylproline (omega=180) = [protein]-peptidylproline (omega=0)</text>
        <dbReference type="Rhea" id="RHEA:16237"/>
        <dbReference type="Rhea" id="RHEA-COMP:10747"/>
        <dbReference type="Rhea" id="RHEA-COMP:10748"/>
        <dbReference type="ChEBI" id="CHEBI:83833"/>
        <dbReference type="ChEBI" id="CHEBI:83834"/>
        <dbReference type="EC" id="5.2.1.8"/>
    </reaction>
</comment>
<dbReference type="EMBL" id="JAGDFM010000421">
    <property type="protein sequence ID" value="KAG7378472.1"/>
    <property type="molecule type" value="Genomic_DNA"/>
</dbReference>
<protein>
    <submittedName>
        <fullName evidence="3">Peptidyl-prolyl cis-trans isomerase cyp10</fullName>
    </submittedName>
</protein>
<reference evidence="3" key="1">
    <citation type="submission" date="2021-02" db="EMBL/GenBank/DDBJ databases">
        <authorList>
            <person name="Palmer J.M."/>
        </authorList>
    </citation>
    <scope>NUCLEOTIDE SEQUENCE</scope>
    <source>
        <strain evidence="3">SCRP734</strain>
    </source>
</reference>
<dbReference type="CDD" id="cd01928">
    <property type="entry name" value="Cyclophilin_PPIL3_like"/>
    <property type="match status" value="1"/>
</dbReference>